<dbReference type="SUPFAM" id="SSF47459">
    <property type="entry name" value="HLH, helix-loop-helix DNA-binding domain"/>
    <property type="match status" value="1"/>
</dbReference>
<dbReference type="InterPro" id="IPR011598">
    <property type="entry name" value="bHLH_dom"/>
</dbReference>
<comment type="caution">
    <text evidence="2">The sequence shown here is derived from an EMBL/GenBank/DDBJ whole genome shotgun (WGS) entry which is preliminary data.</text>
</comment>
<dbReference type="InterPro" id="IPR036638">
    <property type="entry name" value="HLH_DNA-bd_sf"/>
</dbReference>
<dbReference type="AlphaFoldDB" id="A0A419QB30"/>
<sequence length="344" mass="38389">MVTNVNDLRSAYTCSVPSCVGFPSRQYVRQDLRTDVPLVHIPGVFATTMSTVTSPGADGQTRPRRGRRSLVPPELRAQTRRLKKQNLERRRRACISDKMNALHALALDLIGLKVPSRQKLEKADILNICYRIFEEISKLVTENPELRSRLQRIGSSWQAPSVSTSLSLDETTQSSATTTESMSIVSDDDTAPDLRTTKSIPRNIIPFDHASSETHGANFRFPMARQLTSTPVYSKAHYRTTAKSSFNQFDSGIQCSFGEKLSVDALTPVAEYKQMTSSTSQTNLCRDAKKRALERIPLAPLDMSNSNSISGQAPTKEPTKLSAFKLVHNRNKQALTDSLWRPYI</sequence>
<evidence type="ECO:0000256" key="1">
    <source>
        <dbReference type="SAM" id="MobiDB-lite"/>
    </source>
</evidence>
<dbReference type="EMBL" id="NIRI02000042">
    <property type="protein sequence ID" value="KAG5448679.1"/>
    <property type="molecule type" value="Genomic_DNA"/>
</dbReference>
<reference evidence="2 3" key="2">
    <citation type="journal article" date="2021" name="Genomics">
        <title>High-quality reference genome for Clonorchis sinensis.</title>
        <authorList>
            <person name="Young N.D."/>
            <person name="Stroehlein A.J."/>
            <person name="Kinkar L."/>
            <person name="Wang T."/>
            <person name="Sohn W.M."/>
            <person name="Chang B.C.H."/>
            <person name="Kaur P."/>
            <person name="Weisz D."/>
            <person name="Dudchenko O."/>
            <person name="Aiden E.L."/>
            <person name="Korhonen P.K."/>
            <person name="Gasser R.B."/>
        </authorList>
    </citation>
    <scope>NUCLEOTIDE SEQUENCE [LARGE SCALE GENOMIC DNA]</scope>
    <source>
        <strain evidence="2">Cs-k2</strain>
    </source>
</reference>
<dbReference type="Pfam" id="PF00010">
    <property type="entry name" value="HLH"/>
    <property type="match status" value="1"/>
</dbReference>
<accession>A0A419QB30</accession>
<reference evidence="2 3" key="1">
    <citation type="journal article" date="2018" name="Biotechnol. Adv.">
        <title>Improved genomic resources and new bioinformatic workflow for the carcinogenic parasite Clonorchis sinensis: Biotechnological implications.</title>
        <authorList>
            <person name="Wang D."/>
            <person name="Korhonen P.K."/>
            <person name="Gasser R.B."/>
            <person name="Young N.D."/>
        </authorList>
    </citation>
    <scope>NUCLEOTIDE SEQUENCE [LARGE SCALE GENOMIC DNA]</scope>
    <source>
        <strain evidence="2">Cs-k2</strain>
    </source>
</reference>
<feature type="region of interest" description="Disordered" evidence="1">
    <location>
        <begin position="164"/>
        <end position="192"/>
    </location>
</feature>
<dbReference type="Gene3D" id="4.10.280.10">
    <property type="entry name" value="Helix-loop-helix DNA-binding domain"/>
    <property type="match status" value="1"/>
</dbReference>
<evidence type="ECO:0000313" key="3">
    <source>
        <dbReference type="Proteomes" id="UP000286415"/>
    </source>
</evidence>
<feature type="compositionally biased region" description="Low complexity" evidence="1">
    <location>
        <begin position="171"/>
        <end position="183"/>
    </location>
</feature>
<dbReference type="InParanoid" id="A0A419QB30"/>
<dbReference type="PROSITE" id="PS50888">
    <property type="entry name" value="BHLH"/>
    <property type="match status" value="1"/>
</dbReference>
<dbReference type="OrthoDB" id="6264573at2759"/>
<dbReference type="GO" id="GO:0046983">
    <property type="term" value="F:protein dimerization activity"/>
    <property type="evidence" value="ECO:0007669"/>
    <property type="project" value="InterPro"/>
</dbReference>
<protein>
    <submittedName>
        <fullName evidence="2">Uncharacterized protein</fullName>
    </submittedName>
</protein>
<gene>
    <name evidence="2" type="ORF">CSKR_104106</name>
</gene>
<dbReference type="Proteomes" id="UP000286415">
    <property type="component" value="Unassembled WGS sequence"/>
</dbReference>
<keyword evidence="3" id="KW-1185">Reference proteome</keyword>
<organism evidence="2 3">
    <name type="scientific">Clonorchis sinensis</name>
    <name type="common">Chinese liver fluke</name>
    <dbReference type="NCBI Taxonomy" id="79923"/>
    <lineage>
        <taxon>Eukaryota</taxon>
        <taxon>Metazoa</taxon>
        <taxon>Spiralia</taxon>
        <taxon>Lophotrochozoa</taxon>
        <taxon>Platyhelminthes</taxon>
        <taxon>Trematoda</taxon>
        <taxon>Digenea</taxon>
        <taxon>Opisthorchiida</taxon>
        <taxon>Opisthorchiata</taxon>
        <taxon>Opisthorchiidae</taxon>
        <taxon>Clonorchis</taxon>
    </lineage>
</organism>
<evidence type="ECO:0000313" key="2">
    <source>
        <dbReference type="EMBL" id="KAG5448679.1"/>
    </source>
</evidence>
<proteinExistence type="predicted"/>
<name>A0A419QB30_CLOSI</name>